<dbReference type="SUPFAM" id="SSF55781">
    <property type="entry name" value="GAF domain-like"/>
    <property type="match status" value="1"/>
</dbReference>
<dbReference type="SUPFAM" id="SSF55073">
    <property type="entry name" value="Nucleotide cyclase"/>
    <property type="match status" value="1"/>
</dbReference>
<accession>A0ABU7G6C3</accession>
<dbReference type="EMBL" id="JAYDYW010000010">
    <property type="protein sequence ID" value="MEE1674801.1"/>
    <property type="molecule type" value="Genomic_DNA"/>
</dbReference>
<dbReference type="InterPro" id="IPR003018">
    <property type="entry name" value="GAF"/>
</dbReference>
<dbReference type="CDD" id="cd01949">
    <property type="entry name" value="GGDEF"/>
    <property type="match status" value="1"/>
</dbReference>
<sequence length="319" mass="35891">MQAPSTPIGEASRLKALKDLDILDTQPEERFDRITRMAKRLFDVPIALVSLVDENRQWFKSCFGVDASETPRDISFCGHAILGDDTFQIEDALNDPRFADNPLVTGYPHIRFYAGHPLVTPEGEKLGTLCIIDTKPKSLSQDDLIALDDLAVMVEQELAALQLASTDELTGISNRRGFMKLANYSYAMCHRQNISLAIAYMDLDQFKPINDEHGHAEGDKALQLFAEQMRSTFRESDLFARMGGDEFVVLFTDTNVADATDILQRFAKELTAAAKQHQLAYPLCFSYGLLEVDFKQFKSIDSALEQADQLMYQNKSCQR</sequence>
<name>A0ABU7G6C3_9ALTE</name>
<proteinExistence type="predicted"/>
<dbReference type="GO" id="GO:0052621">
    <property type="term" value="F:diguanylate cyclase activity"/>
    <property type="evidence" value="ECO:0007669"/>
    <property type="project" value="UniProtKB-EC"/>
</dbReference>
<reference evidence="2 3" key="2">
    <citation type="submission" date="2023-12" db="EMBL/GenBank/DDBJ databases">
        <authorList>
            <consortium name="Cladostephus spongiosus"/>
            <person name="Lorente B."/>
            <person name="Cabral C."/>
            <person name="Frias J."/>
            <person name="Faria J."/>
            <person name="Toubarro D."/>
        </authorList>
    </citation>
    <scope>NUCLEOTIDE SEQUENCE [LARGE SCALE GENOMIC DNA]</scope>
    <source>
        <strain evidence="2 3">ZMCS4</strain>
    </source>
</reference>
<reference evidence="3" key="1">
    <citation type="submission" date="2023-07" db="EMBL/GenBank/DDBJ databases">
        <title>Draft genome sequence of Agarivorans aestuarii strain ZMCS4, a CAZymes producing bacteria isolated from the marine brown algae Clodostephus spongiosus.</title>
        <authorList>
            <person name="Lorente B."/>
            <person name="Cabral C."/>
            <person name="Frias J."/>
            <person name="Faria J."/>
            <person name="Toubarro D."/>
        </authorList>
    </citation>
    <scope>NUCLEOTIDE SEQUENCE [LARGE SCALE GENOMIC DNA]</scope>
    <source>
        <strain evidence="3">ZMCS4</strain>
    </source>
</reference>
<dbReference type="PANTHER" id="PTHR43102:SF2">
    <property type="entry name" value="GAF DOMAIN-CONTAINING PROTEIN"/>
    <property type="match status" value="1"/>
</dbReference>
<keyword evidence="3" id="KW-1185">Reference proteome</keyword>
<organism evidence="2 3">
    <name type="scientific">Agarivorans aestuarii</name>
    <dbReference type="NCBI Taxonomy" id="1563703"/>
    <lineage>
        <taxon>Bacteria</taxon>
        <taxon>Pseudomonadati</taxon>
        <taxon>Pseudomonadota</taxon>
        <taxon>Gammaproteobacteria</taxon>
        <taxon>Alteromonadales</taxon>
        <taxon>Alteromonadaceae</taxon>
        <taxon>Agarivorans</taxon>
    </lineage>
</organism>
<dbReference type="SMART" id="SM00267">
    <property type="entry name" value="GGDEF"/>
    <property type="match status" value="1"/>
</dbReference>
<dbReference type="Gene3D" id="3.30.450.40">
    <property type="match status" value="1"/>
</dbReference>
<dbReference type="SMART" id="SM00065">
    <property type="entry name" value="GAF"/>
    <property type="match status" value="1"/>
</dbReference>
<dbReference type="Gene3D" id="3.30.70.270">
    <property type="match status" value="1"/>
</dbReference>
<dbReference type="Pfam" id="PF00990">
    <property type="entry name" value="GGDEF"/>
    <property type="match status" value="1"/>
</dbReference>
<comment type="caution">
    <text evidence="2">The sequence shown here is derived from an EMBL/GenBank/DDBJ whole genome shotgun (WGS) entry which is preliminary data.</text>
</comment>
<dbReference type="PANTHER" id="PTHR43102">
    <property type="entry name" value="SLR1143 PROTEIN"/>
    <property type="match status" value="1"/>
</dbReference>
<dbReference type="InterPro" id="IPR029016">
    <property type="entry name" value="GAF-like_dom_sf"/>
</dbReference>
<dbReference type="Proteomes" id="UP001310248">
    <property type="component" value="Unassembled WGS sequence"/>
</dbReference>
<dbReference type="Pfam" id="PF01590">
    <property type="entry name" value="GAF"/>
    <property type="match status" value="1"/>
</dbReference>
<dbReference type="NCBIfam" id="TIGR00254">
    <property type="entry name" value="GGDEF"/>
    <property type="match status" value="1"/>
</dbReference>
<dbReference type="InterPro" id="IPR000160">
    <property type="entry name" value="GGDEF_dom"/>
</dbReference>
<dbReference type="InterPro" id="IPR043128">
    <property type="entry name" value="Rev_trsase/Diguanyl_cyclase"/>
</dbReference>
<dbReference type="EC" id="2.7.7.65" evidence="2"/>
<evidence type="ECO:0000313" key="2">
    <source>
        <dbReference type="EMBL" id="MEE1674801.1"/>
    </source>
</evidence>
<keyword evidence="2" id="KW-0548">Nucleotidyltransferase</keyword>
<dbReference type="InterPro" id="IPR029787">
    <property type="entry name" value="Nucleotide_cyclase"/>
</dbReference>
<gene>
    <name evidence="2" type="ORF">SNR37_000120</name>
</gene>
<evidence type="ECO:0000313" key="3">
    <source>
        <dbReference type="Proteomes" id="UP001310248"/>
    </source>
</evidence>
<evidence type="ECO:0000259" key="1">
    <source>
        <dbReference type="PROSITE" id="PS50887"/>
    </source>
</evidence>
<protein>
    <submittedName>
        <fullName evidence="2">Sensor domain-containing diguanylate cyclase</fullName>
        <ecNumber evidence="2">2.7.7.65</ecNumber>
    </submittedName>
</protein>
<dbReference type="PROSITE" id="PS50887">
    <property type="entry name" value="GGDEF"/>
    <property type="match status" value="1"/>
</dbReference>
<dbReference type="RefSeq" id="WP_329775849.1">
    <property type="nucleotide sequence ID" value="NZ_JAYDYW010000010.1"/>
</dbReference>
<keyword evidence="2" id="KW-0808">Transferase</keyword>
<feature type="domain" description="GGDEF" evidence="1">
    <location>
        <begin position="194"/>
        <end position="319"/>
    </location>
</feature>